<feature type="coiled-coil region" evidence="1">
    <location>
        <begin position="4"/>
        <end position="70"/>
    </location>
</feature>
<evidence type="ECO:0000313" key="2">
    <source>
        <dbReference type="EMBL" id="CAI5732761.1"/>
    </source>
</evidence>
<evidence type="ECO:0000256" key="1">
    <source>
        <dbReference type="SAM" id="Coils"/>
    </source>
</evidence>
<accession>A0AAV0U7H6</accession>
<dbReference type="Proteomes" id="UP001162031">
    <property type="component" value="Unassembled WGS sequence"/>
</dbReference>
<comment type="caution">
    <text evidence="2">The sequence shown here is derived from an EMBL/GenBank/DDBJ whole genome shotgun (WGS) entry which is preliminary data.</text>
</comment>
<keyword evidence="3" id="KW-1185">Reference proteome</keyword>
<name>A0AAV0U7H6_HYABA</name>
<sequence length="188" mass="20924">MTSAADFRAQNERLQREVHELRSLNSALELEAAKLRSECQELESSGGETVETLELELETVAKELTLLHSQCASITAILEHEMGEKLSPVIRHTIQRVRCMTMPRHRRSSTTVYYGSNSPKMPKAASFTASAADKRTLSGAKMNKDSPPILSYSKAASGVLKTLLTSTHSHYGNFRRHSTRKHCDIVVL</sequence>
<dbReference type="EMBL" id="CANTFL010001181">
    <property type="protein sequence ID" value="CAI5732761.1"/>
    <property type="molecule type" value="Genomic_DNA"/>
</dbReference>
<dbReference type="AlphaFoldDB" id="A0AAV0U7H6"/>
<organism evidence="2 3">
    <name type="scientific">Hyaloperonospora brassicae</name>
    <name type="common">Brassica downy mildew</name>
    <name type="synonym">Peronospora brassicae</name>
    <dbReference type="NCBI Taxonomy" id="162125"/>
    <lineage>
        <taxon>Eukaryota</taxon>
        <taxon>Sar</taxon>
        <taxon>Stramenopiles</taxon>
        <taxon>Oomycota</taxon>
        <taxon>Peronosporomycetes</taxon>
        <taxon>Peronosporales</taxon>
        <taxon>Peronosporaceae</taxon>
        <taxon>Hyaloperonospora</taxon>
    </lineage>
</organism>
<proteinExistence type="predicted"/>
<reference evidence="2" key="1">
    <citation type="submission" date="2022-12" db="EMBL/GenBank/DDBJ databases">
        <authorList>
            <person name="Webb A."/>
        </authorList>
    </citation>
    <scope>NUCLEOTIDE SEQUENCE</scope>
    <source>
        <strain evidence="2">Hp1</strain>
    </source>
</reference>
<gene>
    <name evidence="2" type="ORF">HBR001_LOCUS5622</name>
</gene>
<evidence type="ECO:0000313" key="3">
    <source>
        <dbReference type="Proteomes" id="UP001162031"/>
    </source>
</evidence>
<keyword evidence="1" id="KW-0175">Coiled coil</keyword>
<protein>
    <recommendedName>
        <fullName evidence="4">NUDE domain-containing protein</fullName>
    </recommendedName>
</protein>
<evidence type="ECO:0008006" key="4">
    <source>
        <dbReference type="Google" id="ProtNLM"/>
    </source>
</evidence>